<dbReference type="PANTHER" id="PTHR42791">
    <property type="entry name" value="GNAT FAMILY ACETYLTRANSFERASE"/>
    <property type="match status" value="1"/>
</dbReference>
<reference evidence="2 3" key="1">
    <citation type="submission" date="2018-02" db="EMBL/GenBank/DDBJ databases">
        <title>The genomes of Aspergillus section Nigri reveals drivers in fungal speciation.</title>
        <authorList>
            <consortium name="DOE Joint Genome Institute"/>
            <person name="Vesth T.C."/>
            <person name="Nybo J."/>
            <person name="Theobald S."/>
            <person name="Brandl J."/>
            <person name="Frisvad J.C."/>
            <person name="Nielsen K.F."/>
            <person name="Lyhne E.K."/>
            <person name="Kogle M.E."/>
            <person name="Kuo A."/>
            <person name="Riley R."/>
            <person name="Clum A."/>
            <person name="Nolan M."/>
            <person name="Lipzen A."/>
            <person name="Salamov A."/>
            <person name="Henrissat B."/>
            <person name="Wiebenga A."/>
            <person name="De vries R.P."/>
            <person name="Grigoriev I.V."/>
            <person name="Mortensen U.H."/>
            <person name="Andersen M.R."/>
            <person name="Baker S.E."/>
        </authorList>
    </citation>
    <scope>NUCLEOTIDE SEQUENCE [LARGE SCALE GENOMIC DNA]</scope>
    <source>
        <strain evidence="2 3">CBS 101889</strain>
    </source>
</reference>
<dbReference type="VEuPathDB" id="FungiDB:BO97DRAFT_395829"/>
<keyword evidence="3" id="KW-1185">Reference proteome</keyword>
<dbReference type="InterPro" id="IPR016181">
    <property type="entry name" value="Acyl_CoA_acyltransferase"/>
</dbReference>
<dbReference type="CDD" id="cd04301">
    <property type="entry name" value="NAT_SF"/>
    <property type="match status" value="1"/>
</dbReference>
<dbReference type="AlphaFoldDB" id="A0A395HU94"/>
<dbReference type="PANTHER" id="PTHR42791:SF2">
    <property type="entry name" value="N-ACETYLTRANSFERASE DOMAIN-CONTAINING PROTEIN"/>
    <property type="match status" value="1"/>
</dbReference>
<feature type="domain" description="N-acetyltransferase" evidence="1">
    <location>
        <begin position="52"/>
        <end position="187"/>
    </location>
</feature>
<dbReference type="InterPro" id="IPR000182">
    <property type="entry name" value="GNAT_dom"/>
</dbReference>
<protein>
    <submittedName>
        <fullName evidence="2">Acyl-CoA N-acyltransferase</fullName>
    </submittedName>
</protein>
<gene>
    <name evidence="2" type="ORF">BO97DRAFT_395829</name>
</gene>
<keyword evidence="2" id="KW-0012">Acyltransferase</keyword>
<dbReference type="OrthoDB" id="410198at2759"/>
<name>A0A395HU94_ASPHC</name>
<dbReference type="SUPFAM" id="SSF55729">
    <property type="entry name" value="Acyl-CoA N-acyltransferases (Nat)"/>
    <property type="match status" value="1"/>
</dbReference>
<proteinExistence type="predicted"/>
<dbReference type="GO" id="GO:0016747">
    <property type="term" value="F:acyltransferase activity, transferring groups other than amino-acyl groups"/>
    <property type="evidence" value="ECO:0007669"/>
    <property type="project" value="InterPro"/>
</dbReference>
<sequence length="235" mass="26518">MYTIRPATEHDVPSLTQIIIQAFARTPFWENLFPEGTTDPRPLKTARTLSKLLDPTTHVLVAEHPSTGRIVGYARWTLPSSSTSTSCSSTVPTTHPRIPAISEEAQRMASRSSELFPSGGNRAAYDSFYEGLERGKKRYLSEGDFVLELLATLPEEQGKGVASGLLRWGLERADAVNARVYLEATEEGYPIYRKYGWRDLGEFRMDFEEFGGWGVQRWVFMMRDPGYGLDQDIKN</sequence>
<accession>A0A395HU94</accession>
<evidence type="ECO:0000259" key="1">
    <source>
        <dbReference type="Pfam" id="PF00583"/>
    </source>
</evidence>
<dbReference type="GeneID" id="37198342"/>
<organism evidence="2 3">
    <name type="scientific">Aspergillus homomorphus (strain CBS 101889)</name>
    <dbReference type="NCBI Taxonomy" id="1450537"/>
    <lineage>
        <taxon>Eukaryota</taxon>
        <taxon>Fungi</taxon>
        <taxon>Dikarya</taxon>
        <taxon>Ascomycota</taxon>
        <taxon>Pezizomycotina</taxon>
        <taxon>Eurotiomycetes</taxon>
        <taxon>Eurotiomycetidae</taxon>
        <taxon>Eurotiales</taxon>
        <taxon>Aspergillaceae</taxon>
        <taxon>Aspergillus</taxon>
        <taxon>Aspergillus subgen. Circumdati</taxon>
    </lineage>
</organism>
<dbReference type="Pfam" id="PF00583">
    <property type="entry name" value="Acetyltransf_1"/>
    <property type="match status" value="1"/>
</dbReference>
<evidence type="ECO:0000313" key="3">
    <source>
        <dbReference type="Proteomes" id="UP000248961"/>
    </source>
</evidence>
<dbReference type="EMBL" id="KZ824301">
    <property type="protein sequence ID" value="RAL09784.1"/>
    <property type="molecule type" value="Genomic_DNA"/>
</dbReference>
<keyword evidence="2" id="KW-0808">Transferase</keyword>
<dbReference type="InterPro" id="IPR052523">
    <property type="entry name" value="Trichothecene_AcTrans"/>
</dbReference>
<dbReference type="STRING" id="1450537.A0A395HU94"/>
<dbReference type="Gene3D" id="3.40.630.30">
    <property type="match status" value="1"/>
</dbReference>
<evidence type="ECO:0000313" key="2">
    <source>
        <dbReference type="EMBL" id="RAL09784.1"/>
    </source>
</evidence>
<dbReference type="RefSeq" id="XP_025548938.1">
    <property type="nucleotide sequence ID" value="XM_025694053.1"/>
</dbReference>
<dbReference type="Proteomes" id="UP000248961">
    <property type="component" value="Unassembled WGS sequence"/>
</dbReference>